<dbReference type="Proteomes" id="UP000003100">
    <property type="component" value="Unassembled WGS sequence"/>
</dbReference>
<evidence type="ECO:0000313" key="3">
    <source>
        <dbReference type="EMBL" id="EEG48585.1"/>
    </source>
</evidence>
<dbReference type="PROSITE" id="PS51186">
    <property type="entry name" value="GNAT"/>
    <property type="match status" value="1"/>
</dbReference>
<dbReference type="PATRIC" id="fig|476272.21.peg.659"/>
<evidence type="ECO:0000313" key="4">
    <source>
        <dbReference type="Proteomes" id="UP000003100"/>
    </source>
</evidence>
<accession>C0CNT0</accession>
<dbReference type="Gene3D" id="3.40.630.30">
    <property type="match status" value="1"/>
</dbReference>
<dbReference type="HOGENOM" id="CLU_111226_4_2_9"/>
<dbReference type="RefSeq" id="WP_005949976.1">
    <property type="nucleotide sequence ID" value="NZ_CP136423.1"/>
</dbReference>
<gene>
    <name evidence="3" type="ORF">RUMHYD_02529</name>
</gene>
<sequence>MELHFEPITEENRKEAEALSPAPGQENYIESVADCMREADERDSWRPLGIYDGSTLVGFAMYGFFQEYLPAGRVWLDRLLIDRHFQHRGYGQIAVSCLLNRIWKEYGCSKIYLSVYSDNTAAINLYRKLGFAFNGELDLKGEKVMVCHSRGWSAEP</sequence>
<dbReference type="InterPro" id="IPR027455">
    <property type="entry name" value="Sper_AcTfrase_N"/>
</dbReference>
<dbReference type="GeneID" id="86823049"/>
<dbReference type="GO" id="GO:0016747">
    <property type="term" value="F:acyltransferase activity, transferring groups other than amino-acyl groups"/>
    <property type="evidence" value="ECO:0007669"/>
    <property type="project" value="InterPro"/>
</dbReference>
<feature type="domain" description="N-acetyltransferase" evidence="2">
    <location>
        <begin position="3"/>
        <end position="150"/>
    </location>
</feature>
<name>C0CNT0_BLAHS</name>
<dbReference type="Gene3D" id="1.10.287.900">
    <property type="entry name" value="The crystal structure of the spermine/spermidine acetyltransferase from enterococcus faecali"/>
    <property type="match status" value="1"/>
</dbReference>
<dbReference type="AlphaFoldDB" id="C0CNT0"/>
<dbReference type="Pfam" id="PF00583">
    <property type="entry name" value="Acetyltransf_1"/>
    <property type="match status" value="1"/>
</dbReference>
<reference evidence="3 4" key="2">
    <citation type="submission" date="2009-02" db="EMBL/GenBank/DDBJ databases">
        <title>Draft genome sequence of Blautia hydrogenotrophica DSM 10507 (Ruminococcus hydrogenotrophicus DSM 10507).</title>
        <authorList>
            <person name="Sudarsanam P."/>
            <person name="Ley R."/>
            <person name="Guruge J."/>
            <person name="Turnbaugh P.J."/>
            <person name="Mahowald M."/>
            <person name="Liep D."/>
            <person name="Gordon J."/>
        </authorList>
    </citation>
    <scope>NUCLEOTIDE SEQUENCE [LARGE SCALE GENOMIC DNA]</scope>
    <source>
        <strain evidence="4">DSM 10507 / JCM 14656 / S5a33</strain>
    </source>
</reference>
<evidence type="ECO:0000256" key="1">
    <source>
        <dbReference type="SAM" id="MobiDB-lite"/>
    </source>
</evidence>
<feature type="region of interest" description="Disordered" evidence="1">
    <location>
        <begin position="1"/>
        <end position="23"/>
    </location>
</feature>
<feature type="compositionally biased region" description="Basic and acidic residues" evidence="1">
    <location>
        <begin position="1"/>
        <end position="17"/>
    </location>
</feature>
<dbReference type="InterPro" id="IPR000182">
    <property type="entry name" value="GNAT_dom"/>
</dbReference>
<dbReference type="PANTHER" id="PTHR43617">
    <property type="entry name" value="L-AMINO ACID N-ACETYLTRANSFERASE"/>
    <property type="match status" value="1"/>
</dbReference>
<evidence type="ECO:0000259" key="2">
    <source>
        <dbReference type="PROSITE" id="PS51186"/>
    </source>
</evidence>
<reference evidence="3 4" key="1">
    <citation type="submission" date="2009-01" db="EMBL/GenBank/DDBJ databases">
        <authorList>
            <person name="Fulton L."/>
            <person name="Clifton S."/>
            <person name="Fulton B."/>
            <person name="Xu J."/>
            <person name="Minx P."/>
            <person name="Pepin K.H."/>
            <person name="Johnson M."/>
            <person name="Bhonagiri V."/>
            <person name="Nash W.E."/>
            <person name="Mardis E.R."/>
            <person name="Wilson R.K."/>
        </authorList>
    </citation>
    <scope>NUCLEOTIDE SEQUENCE [LARGE SCALE GENOMIC DNA]</scope>
    <source>
        <strain evidence="4">DSM 10507 / JCM 14656 / S5a33</strain>
    </source>
</reference>
<protein>
    <recommendedName>
        <fullName evidence="2">N-acetyltransferase domain-containing protein</fullName>
    </recommendedName>
</protein>
<dbReference type="EMBL" id="ACBZ01000137">
    <property type="protein sequence ID" value="EEG48585.1"/>
    <property type="molecule type" value="Genomic_DNA"/>
</dbReference>
<keyword evidence="4" id="KW-1185">Reference proteome</keyword>
<dbReference type="InterPro" id="IPR050276">
    <property type="entry name" value="MshD_Acetyltransferase"/>
</dbReference>
<comment type="caution">
    <text evidence="3">The sequence shown here is derived from an EMBL/GenBank/DDBJ whole genome shotgun (WGS) entry which is preliminary data.</text>
</comment>
<dbReference type="eggNOG" id="COG0456">
    <property type="taxonomic scope" value="Bacteria"/>
</dbReference>
<dbReference type="SUPFAM" id="SSF55729">
    <property type="entry name" value="Acyl-CoA N-acyltransferases (Nat)"/>
    <property type="match status" value="1"/>
</dbReference>
<proteinExistence type="predicted"/>
<organism evidence="3 4">
    <name type="scientific">Blautia hydrogenotrophica (strain DSM 10507 / JCM 14656 / S5a33)</name>
    <name type="common">Ruminococcus hydrogenotrophicus</name>
    <dbReference type="NCBI Taxonomy" id="476272"/>
    <lineage>
        <taxon>Bacteria</taxon>
        <taxon>Bacillati</taxon>
        <taxon>Bacillota</taxon>
        <taxon>Clostridia</taxon>
        <taxon>Lachnospirales</taxon>
        <taxon>Lachnospiraceae</taxon>
        <taxon>Blautia</taxon>
    </lineage>
</organism>
<dbReference type="PANTHER" id="PTHR43617:SF34">
    <property type="entry name" value="PUTATIVE-RELATED"/>
    <property type="match status" value="1"/>
</dbReference>
<dbReference type="InterPro" id="IPR016181">
    <property type="entry name" value="Acyl_CoA_acyltransferase"/>
</dbReference>